<evidence type="ECO:0000256" key="4">
    <source>
        <dbReference type="ARBA" id="ARBA00022729"/>
    </source>
</evidence>
<feature type="compositionally biased region" description="Low complexity" evidence="7">
    <location>
        <begin position="645"/>
        <end position="655"/>
    </location>
</feature>
<feature type="transmembrane region" description="Helical" evidence="8">
    <location>
        <begin position="532"/>
        <end position="550"/>
    </location>
</feature>
<evidence type="ECO:0000313" key="12">
    <source>
        <dbReference type="Proteomes" id="UP000541558"/>
    </source>
</evidence>
<gene>
    <name evidence="11" type="ORF">D9611_000465</name>
</gene>
<feature type="compositionally biased region" description="Low complexity" evidence="7">
    <location>
        <begin position="762"/>
        <end position="804"/>
    </location>
</feature>
<feature type="transmembrane region" description="Helical" evidence="8">
    <location>
        <begin position="446"/>
        <end position="468"/>
    </location>
</feature>
<reference evidence="11 12" key="1">
    <citation type="journal article" date="2020" name="ISME J.">
        <title>Uncovering the hidden diversity of litter-decomposition mechanisms in mushroom-forming fungi.</title>
        <authorList>
            <person name="Floudas D."/>
            <person name="Bentzer J."/>
            <person name="Ahren D."/>
            <person name="Johansson T."/>
            <person name="Persson P."/>
            <person name="Tunlid A."/>
        </authorList>
    </citation>
    <scope>NUCLEOTIDE SEQUENCE [LARGE SCALE GENOMIC DNA]</scope>
    <source>
        <strain evidence="11 12">CBS 175.51</strain>
    </source>
</reference>
<dbReference type="OrthoDB" id="2115177at2759"/>
<dbReference type="Pfam" id="PF06011">
    <property type="entry name" value="TRP"/>
    <property type="match status" value="1"/>
</dbReference>
<organism evidence="11 12">
    <name type="scientific">Ephemerocybe angulata</name>
    <dbReference type="NCBI Taxonomy" id="980116"/>
    <lineage>
        <taxon>Eukaryota</taxon>
        <taxon>Fungi</taxon>
        <taxon>Dikarya</taxon>
        <taxon>Basidiomycota</taxon>
        <taxon>Agaricomycotina</taxon>
        <taxon>Agaricomycetes</taxon>
        <taxon>Agaricomycetidae</taxon>
        <taxon>Agaricales</taxon>
        <taxon>Agaricineae</taxon>
        <taxon>Psathyrellaceae</taxon>
        <taxon>Ephemerocybe</taxon>
    </lineage>
</organism>
<keyword evidence="6 8" id="KW-0472">Membrane</keyword>
<name>A0A8H5BMB1_9AGAR</name>
<dbReference type="PANTHER" id="PTHR31145">
    <property type="entry name" value="INTEGRAL MEMBRANE PROTEIN (AFU_ORTHOLOGUE AFUA_7G01610)"/>
    <property type="match status" value="1"/>
</dbReference>
<evidence type="ECO:0000256" key="9">
    <source>
        <dbReference type="SAM" id="SignalP"/>
    </source>
</evidence>
<proteinExistence type="inferred from homology"/>
<dbReference type="SMART" id="SM01320">
    <property type="entry name" value="TRP_N"/>
    <property type="match status" value="1"/>
</dbReference>
<evidence type="ECO:0000313" key="11">
    <source>
        <dbReference type="EMBL" id="KAF5325746.1"/>
    </source>
</evidence>
<protein>
    <recommendedName>
        <fullName evidence="10">ML-like domain-containing protein</fullName>
    </recommendedName>
</protein>
<comment type="similarity">
    <text evidence="2">Belongs to the transient receptor potential (TRP) ion channel family.</text>
</comment>
<evidence type="ECO:0000256" key="1">
    <source>
        <dbReference type="ARBA" id="ARBA00004141"/>
    </source>
</evidence>
<feature type="transmembrane region" description="Helical" evidence="8">
    <location>
        <begin position="505"/>
        <end position="526"/>
    </location>
</feature>
<dbReference type="AlphaFoldDB" id="A0A8H5BMB1"/>
<dbReference type="InterPro" id="IPR040241">
    <property type="entry name" value="TRP_Flc/Pkd2-like"/>
</dbReference>
<sequence>MFSSLAWLRAFAFALLVLSPSTSAREETIFTSSVTYCNPPETLLISRFEVAYFPQNSSVAFNVSAASVQPNVSVTANLFLNVYGMKPLNLTLDLCNILGGALCPLPMYNFTGADSLSLPDSLGINGRIPSIAFSIPDLEGFAQLTLTEVGTGNIKACVQATLANGWSAHQEAVEWTTGGLAIFAFLAALLVSFLSKDAQNVTPFRFVDLISLFQAIASSALLSLNYPSVYRAFALNFAWALGLFPTEENGAIQSSINKMRHRTGGRLADAAQGSAVQFVNRKLSPYNDNLVAIGLPSISTTNSDLLTRQLEPAQQIAPNLARRFVNLVQRGTEGTVTGEVKTVTNSSANVLQAGLPIYVNSLHVATGNAFMTVFLVALMMFAIGLAVLALGYGVYVLVRRRRRTTKTQEGFIYLAFSRSWVLRLSLIALSPLLIFIFNQWTLKDSWASILLSVLTLVALILLIGYPSFTTLRLAHTRSPFELYTPAHPHLQAAGPLYAQYRVPRYYFYFCAPLVGTVLRALFIAFAQSNDTAQIALMVALEVCLVAVHLVLRPHPSRGGDVFSTFVAVVRMLAAGLSIAFLQGLDVKPIPRVVIGFVMVVVFGVAVIVVVVNFFVNLVAVCLPRRKGGSGEKDEGGDGGEKGLKEGSWSSSGGSSTLDSNEKEGGLGLVLQASSSEGHGDGQRAVRPHNPTPEASSPVENGTVLASFPISPTGTTVTSVGPPSPYTGYSRDSASLTVGSLLPRRWSESFGYETGTDEGYAGEGSSEGYFGSPSAAGSRRGSESVPGSPAWRSRPGSSGGSSSAHGGLGLGRKGSSSRGLQGMQVQERIVEDEAA</sequence>
<feature type="region of interest" description="Disordered" evidence="7">
    <location>
        <begin position="627"/>
        <end position="834"/>
    </location>
</feature>
<comment type="caution">
    <text evidence="11">The sequence shown here is derived from an EMBL/GenBank/DDBJ whole genome shotgun (WGS) entry which is preliminary data.</text>
</comment>
<keyword evidence="4 9" id="KW-0732">Signal</keyword>
<dbReference type="InterPro" id="IPR032800">
    <property type="entry name" value="TRP_N"/>
</dbReference>
<evidence type="ECO:0000256" key="5">
    <source>
        <dbReference type="ARBA" id="ARBA00022989"/>
    </source>
</evidence>
<evidence type="ECO:0000256" key="8">
    <source>
        <dbReference type="SAM" id="Phobius"/>
    </source>
</evidence>
<feature type="compositionally biased region" description="Low complexity" evidence="7">
    <location>
        <begin position="812"/>
        <end position="821"/>
    </location>
</feature>
<evidence type="ECO:0000256" key="6">
    <source>
        <dbReference type="ARBA" id="ARBA00023136"/>
    </source>
</evidence>
<keyword evidence="5 8" id="KW-1133">Transmembrane helix</keyword>
<evidence type="ECO:0000256" key="2">
    <source>
        <dbReference type="ARBA" id="ARBA00010642"/>
    </source>
</evidence>
<keyword evidence="3 8" id="KW-0812">Transmembrane</keyword>
<dbReference type="GO" id="GO:0055085">
    <property type="term" value="P:transmembrane transport"/>
    <property type="evidence" value="ECO:0007669"/>
    <property type="project" value="TreeGrafter"/>
</dbReference>
<feature type="transmembrane region" description="Helical" evidence="8">
    <location>
        <begin position="593"/>
        <end position="622"/>
    </location>
</feature>
<dbReference type="InterPro" id="IPR010308">
    <property type="entry name" value="TRP_C"/>
</dbReference>
<feature type="domain" description="ML-like" evidence="10">
    <location>
        <begin position="27"/>
        <end position="169"/>
    </location>
</feature>
<dbReference type="GO" id="GO:0009272">
    <property type="term" value="P:fungal-type cell wall biogenesis"/>
    <property type="evidence" value="ECO:0007669"/>
    <property type="project" value="TreeGrafter"/>
</dbReference>
<feature type="chain" id="PRO_5034426087" description="ML-like domain-containing protein" evidence="9">
    <location>
        <begin position="25"/>
        <end position="834"/>
    </location>
</feature>
<evidence type="ECO:0000256" key="3">
    <source>
        <dbReference type="ARBA" id="ARBA00022692"/>
    </source>
</evidence>
<comment type="subcellular location">
    <subcellularLocation>
        <location evidence="1">Membrane</location>
        <topology evidence="1">Multi-pass membrane protein</topology>
    </subcellularLocation>
</comment>
<dbReference type="Proteomes" id="UP000541558">
    <property type="component" value="Unassembled WGS sequence"/>
</dbReference>
<evidence type="ECO:0000259" key="10">
    <source>
        <dbReference type="SMART" id="SM01320"/>
    </source>
</evidence>
<dbReference type="Pfam" id="PF14558">
    <property type="entry name" value="TRP_N"/>
    <property type="match status" value="1"/>
</dbReference>
<dbReference type="GO" id="GO:0016020">
    <property type="term" value="C:membrane"/>
    <property type="evidence" value="ECO:0007669"/>
    <property type="project" value="UniProtKB-SubCell"/>
</dbReference>
<evidence type="ECO:0000256" key="7">
    <source>
        <dbReference type="SAM" id="MobiDB-lite"/>
    </source>
</evidence>
<feature type="transmembrane region" description="Helical" evidence="8">
    <location>
        <begin position="369"/>
        <end position="398"/>
    </location>
</feature>
<feature type="signal peptide" evidence="9">
    <location>
        <begin position="1"/>
        <end position="24"/>
    </location>
</feature>
<feature type="compositionally biased region" description="Basic and acidic residues" evidence="7">
    <location>
        <begin position="628"/>
        <end position="644"/>
    </location>
</feature>
<dbReference type="EMBL" id="JAACJK010000163">
    <property type="protein sequence ID" value="KAF5325746.1"/>
    <property type="molecule type" value="Genomic_DNA"/>
</dbReference>
<feature type="compositionally biased region" description="Low complexity" evidence="7">
    <location>
        <begin position="710"/>
        <end position="720"/>
    </location>
</feature>
<dbReference type="PANTHER" id="PTHR31145:SF2">
    <property type="entry name" value="FLAVIN CARRIER PROTEIN 2"/>
    <property type="match status" value="1"/>
</dbReference>
<keyword evidence="12" id="KW-1185">Reference proteome</keyword>
<accession>A0A8H5BMB1</accession>
<feature type="transmembrane region" description="Helical" evidence="8">
    <location>
        <begin position="562"/>
        <end position="581"/>
    </location>
</feature>
<feature type="transmembrane region" description="Helical" evidence="8">
    <location>
        <begin position="419"/>
        <end position="440"/>
    </location>
</feature>